<dbReference type="PANTHER" id="PTHR11548:SF9">
    <property type="entry name" value="THYMIDYLATE SYNTHASE"/>
    <property type="match status" value="1"/>
</dbReference>
<dbReference type="InterPro" id="IPR036926">
    <property type="entry name" value="Thymidate_synth/dCMP_Mease_sf"/>
</dbReference>
<evidence type="ECO:0000313" key="4">
    <source>
        <dbReference type="EMBL" id="AUG99035.1"/>
    </source>
</evidence>
<keyword evidence="1" id="KW-0489">Methyltransferase</keyword>
<sequence length="327" mass="37969">MPESFNDLTQLYKATLRQVCFKYEYYNSPRGHSEYEIIGYNVRLNNPTARFCLNTERKQNIVFNYAEALWYLSGKNDVDFIAYYAPSMKRYSPDGKSLPGTGYGARLRYYGTNALDQIERAIDILKNDDADSKRVVLQIFSAEEDLFRRNIDVSCTLGLQLLLRDGKLNMVGFMRANDAYIGLLNDIFSFTFLQEYIASRIGCEIGHYTHQVGSLHVYDDTLKRALTVLNNQETLRQNISIPTMPLGTSSETISSVLNFEAQIRKGQVSLDDLLNIPLSPYWRDILLLFWIYRQIKMGEQLPRKAMESINQYYRPFIINRWDSTTDY</sequence>
<gene>
    <name evidence="4" type="ORF">CWC46_03910</name>
    <name evidence="5" type="ORF">Ser39006_003910</name>
</gene>
<evidence type="ECO:0000259" key="3">
    <source>
        <dbReference type="Pfam" id="PF00303"/>
    </source>
</evidence>
<name>A0A2I5TFL3_SERS3</name>
<reference evidence="5 6" key="1">
    <citation type="journal article" date="2013" name="Genome Announc.">
        <title>Draft genome sequence of Serratia sp. strain ATCC 39006, a model bacterium for analysis of the biosynthesis and regulation of prodigiosin, a carbapenem, and gas vesicles.</title>
        <authorList>
            <person name="Fineran P.C."/>
            <person name="Iglesias Cans M.C."/>
            <person name="Ramsay J.P."/>
            <person name="Wilf N.M."/>
            <person name="Cossyleon D."/>
            <person name="McNeil M.B."/>
            <person name="Williamson N.R."/>
            <person name="Monson R.E."/>
            <person name="Becher S.A."/>
            <person name="Stanton J.A."/>
            <person name="Brugger K."/>
            <person name="Brown S.D."/>
            <person name="Salmond G.P."/>
        </authorList>
    </citation>
    <scope>NUCLEOTIDE SEQUENCE [LARGE SCALE GENOMIC DNA]</scope>
    <source>
        <strain evidence="5">ATCC 39006</strain>
        <strain evidence="6">ATCC 39006 / SC 11482</strain>
    </source>
</reference>
<organism evidence="5 6">
    <name type="scientific">Serratia sp. (strain ATCC 39006)</name>
    <name type="common">Prodigiosinella confusarubida</name>
    <dbReference type="NCBI Taxonomy" id="104623"/>
    <lineage>
        <taxon>Bacteria</taxon>
        <taxon>Pseudomonadati</taxon>
        <taxon>Pseudomonadota</taxon>
        <taxon>Gammaproteobacteria</taxon>
        <taxon>Enterobacterales</taxon>
        <taxon>Pectobacteriaceae</taxon>
        <taxon>Prodigiosinella</taxon>
    </lineage>
</organism>
<dbReference type="Proteomes" id="UP000233778">
    <property type="component" value="Chromosome"/>
</dbReference>
<dbReference type="AlphaFoldDB" id="A0A2I5TFL3"/>
<protein>
    <submittedName>
        <fullName evidence="5">Thymidylate synthase</fullName>
    </submittedName>
</protein>
<dbReference type="GO" id="GO:0006231">
    <property type="term" value="P:dTMP biosynthetic process"/>
    <property type="evidence" value="ECO:0007669"/>
    <property type="project" value="TreeGrafter"/>
</dbReference>
<dbReference type="KEGG" id="sera:Ser39006_003910"/>
<evidence type="ECO:0000256" key="1">
    <source>
        <dbReference type="ARBA" id="ARBA00022603"/>
    </source>
</evidence>
<dbReference type="InterPro" id="IPR023451">
    <property type="entry name" value="Thymidate_synth/dCMP_Mease_dom"/>
</dbReference>
<dbReference type="STRING" id="104623.Ser39006_00230"/>
<dbReference type="PANTHER" id="PTHR11548">
    <property type="entry name" value="THYMIDYLATE SYNTHASE 1"/>
    <property type="match status" value="1"/>
</dbReference>
<dbReference type="Gene3D" id="3.30.572.10">
    <property type="entry name" value="Thymidylate synthase/dCMP hydroxymethylase domain"/>
    <property type="match status" value="1"/>
</dbReference>
<proteinExistence type="predicted"/>
<keyword evidence="6" id="KW-1185">Reference proteome</keyword>
<evidence type="ECO:0000256" key="2">
    <source>
        <dbReference type="ARBA" id="ARBA00022679"/>
    </source>
</evidence>
<dbReference type="GO" id="GO:0004799">
    <property type="term" value="F:thymidylate synthase activity"/>
    <property type="evidence" value="ECO:0007669"/>
    <property type="project" value="TreeGrafter"/>
</dbReference>
<reference evidence="4 7" key="3">
    <citation type="submission" date="2017-11" db="EMBL/GenBank/DDBJ databases">
        <title>Complete genome sequence of Serratia sp. ATCC 39006 LacA.</title>
        <authorList>
            <person name="Hampton H.G."/>
            <person name="Jackson S.A."/>
            <person name="Jauregui R."/>
            <person name="Poulter G.T.M."/>
            <person name="Salmond G.P.C."/>
            <person name="Fineran P.C."/>
        </authorList>
    </citation>
    <scope>NUCLEOTIDE SEQUENCE [LARGE SCALE GENOMIC DNA]</scope>
    <source>
        <strain evidence="4 7">ATCC 39006</strain>
    </source>
</reference>
<evidence type="ECO:0000313" key="5">
    <source>
        <dbReference type="EMBL" id="AUH03350.1"/>
    </source>
</evidence>
<reference evidence="5" key="4">
    <citation type="submission" date="2017-11" db="EMBL/GenBank/DDBJ databases">
        <title>Complete genome sequence of Serratia sp. ATCC 39006.</title>
        <authorList>
            <person name="Hampton H.G."/>
            <person name="Jackson S.A."/>
            <person name="Jauregui R."/>
            <person name="Poulter G.T.M."/>
            <person name="Salmond G.P.C."/>
            <person name="Fineran P.C."/>
        </authorList>
    </citation>
    <scope>NUCLEOTIDE SEQUENCE</scope>
    <source>
        <strain evidence="5">ATCC 39006</strain>
    </source>
</reference>
<dbReference type="KEGG" id="serq:CWC46_03910"/>
<dbReference type="OrthoDB" id="9774633at2"/>
<dbReference type="CDD" id="cd00351">
    <property type="entry name" value="TS_Pyrimidine_HMase"/>
    <property type="match status" value="1"/>
</dbReference>
<reference evidence="5" key="2">
    <citation type="submission" date="2013-09" db="EMBL/GenBank/DDBJ databases">
        <authorList>
            <person name="Wang G."/>
            <person name="Yang Y."/>
            <person name="Su Y."/>
        </authorList>
    </citation>
    <scope>NUCLEOTIDE SEQUENCE</scope>
    <source>
        <strain evidence="5">ATCC 39006</strain>
    </source>
</reference>
<dbReference type="InterPro" id="IPR045097">
    <property type="entry name" value="Thymidate_synth/dCMP_Mease"/>
</dbReference>
<dbReference type="GO" id="GO:0005829">
    <property type="term" value="C:cytosol"/>
    <property type="evidence" value="ECO:0007669"/>
    <property type="project" value="TreeGrafter"/>
</dbReference>
<dbReference type="Proteomes" id="UP000017700">
    <property type="component" value="Chromosome"/>
</dbReference>
<dbReference type="EMBL" id="CP025085">
    <property type="protein sequence ID" value="AUG99035.1"/>
    <property type="molecule type" value="Genomic_DNA"/>
</dbReference>
<dbReference type="SUPFAM" id="SSF55831">
    <property type="entry name" value="Thymidylate synthase/dCMP hydroxymethylase"/>
    <property type="match status" value="1"/>
</dbReference>
<evidence type="ECO:0000313" key="7">
    <source>
        <dbReference type="Proteomes" id="UP000233778"/>
    </source>
</evidence>
<feature type="domain" description="Thymidylate synthase/dCMP hydroxymethylase" evidence="3">
    <location>
        <begin position="12"/>
        <end position="241"/>
    </location>
</feature>
<keyword evidence="2" id="KW-0808">Transferase</keyword>
<dbReference type="GO" id="GO:0032259">
    <property type="term" value="P:methylation"/>
    <property type="evidence" value="ECO:0007669"/>
    <property type="project" value="UniProtKB-KW"/>
</dbReference>
<dbReference type="EMBL" id="CP025084">
    <property type="protein sequence ID" value="AUH03350.1"/>
    <property type="molecule type" value="Genomic_DNA"/>
</dbReference>
<dbReference type="Pfam" id="PF00303">
    <property type="entry name" value="Thymidylat_synt"/>
    <property type="match status" value="1"/>
</dbReference>
<accession>A0A2I5TFL3</accession>
<dbReference type="RefSeq" id="WP_021013507.1">
    <property type="nucleotide sequence ID" value="NZ_CP025084.1"/>
</dbReference>
<evidence type="ECO:0000313" key="6">
    <source>
        <dbReference type="Proteomes" id="UP000017700"/>
    </source>
</evidence>